<dbReference type="OrthoDB" id="9785884at2"/>
<evidence type="ECO:0000313" key="2">
    <source>
        <dbReference type="Proteomes" id="UP000298460"/>
    </source>
</evidence>
<sequence>MGKRPGTVNIQEIATAAAVEALKLQKNEERMRIRKNRFGNTELLLKNYLNLIEHFELSQDKASEEDMEAYNFEEADMEDVIIRSIRRSRIRTLIMVLQIEICLEKLRTKMIDKGQLEKYVVLEKLYLDPTKSLLPWLERVRIIAAEIPCSESSVNRWKNDMIRELSVLIFGADGLQLEL</sequence>
<comment type="caution">
    <text evidence="1">The sequence shown here is derived from an EMBL/GenBank/DDBJ whole genome shotgun (WGS) entry which is preliminary data.</text>
</comment>
<reference evidence="1 2" key="1">
    <citation type="submission" date="2019-03" db="EMBL/GenBank/DDBJ databases">
        <title>Draft Genome Sequence of Desulfosporosinus fructosivorans Strain 63.6F, Isolated from Marine Sediment in the Baltic Sea.</title>
        <authorList>
            <person name="Hausmann B."/>
            <person name="Vandieken V."/>
            <person name="Pjevac P."/>
            <person name="Schreck K."/>
            <person name="Herbold C.W."/>
            <person name="Loy A."/>
        </authorList>
    </citation>
    <scope>NUCLEOTIDE SEQUENCE [LARGE SCALE GENOMIC DNA]</scope>
    <source>
        <strain evidence="1 2">63.6F</strain>
    </source>
</reference>
<dbReference type="RefSeq" id="WP_135548939.1">
    <property type="nucleotide sequence ID" value="NZ_SPQQ01000006.1"/>
</dbReference>
<gene>
    <name evidence="1" type="ORF">E4K67_17390</name>
</gene>
<dbReference type="EMBL" id="SPQQ01000006">
    <property type="protein sequence ID" value="TGE36873.1"/>
    <property type="molecule type" value="Genomic_DNA"/>
</dbReference>
<keyword evidence="2" id="KW-1185">Reference proteome</keyword>
<accession>A0A4Z0R3Y3</accession>
<dbReference type="AlphaFoldDB" id="A0A4Z0R3Y3"/>
<proteinExistence type="predicted"/>
<evidence type="ECO:0000313" key="1">
    <source>
        <dbReference type="EMBL" id="TGE36873.1"/>
    </source>
</evidence>
<dbReference type="Proteomes" id="UP000298460">
    <property type="component" value="Unassembled WGS sequence"/>
</dbReference>
<name>A0A4Z0R3Y3_9FIRM</name>
<organism evidence="1 2">
    <name type="scientific">Desulfosporosinus fructosivorans</name>
    <dbReference type="NCBI Taxonomy" id="2018669"/>
    <lineage>
        <taxon>Bacteria</taxon>
        <taxon>Bacillati</taxon>
        <taxon>Bacillota</taxon>
        <taxon>Clostridia</taxon>
        <taxon>Eubacteriales</taxon>
        <taxon>Desulfitobacteriaceae</taxon>
        <taxon>Desulfosporosinus</taxon>
    </lineage>
</organism>
<protein>
    <submittedName>
        <fullName evidence="1">Uncharacterized protein</fullName>
    </submittedName>
</protein>